<name>A0A1D8N7A0_YARLL</name>
<accession>A0A1D8N7A0</accession>
<feature type="compositionally biased region" description="Low complexity" evidence="1">
    <location>
        <begin position="317"/>
        <end position="326"/>
    </location>
</feature>
<evidence type="ECO:0000313" key="4">
    <source>
        <dbReference type="Proteomes" id="UP000182444"/>
    </source>
</evidence>
<feature type="region of interest" description="Disordered" evidence="1">
    <location>
        <begin position="389"/>
        <end position="435"/>
    </location>
</feature>
<feature type="compositionally biased region" description="Polar residues" evidence="1">
    <location>
        <begin position="282"/>
        <end position="293"/>
    </location>
</feature>
<dbReference type="VEuPathDB" id="FungiDB:YALI1_B13328g"/>
<dbReference type="VEuPathDB" id="FungiDB:YALI0_B09955g"/>
<proteinExistence type="predicted"/>
<evidence type="ECO:0000313" key="2">
    <source>
        <dbReference type="EMBL" id="AOW01481.1"/>
    </source>
</evidence>
<dbReference type="EMBL" id="CP017554">
    <property type="protein sequence ID" value="AOW01481.1"/>
    <property type="molecule type" value="Genomic_DNA"/>
</dbReference>
<feature type="region of interest" description="Disordered" evidence="1">
    <location>
        <begin position="307"/>
        <end position="326"/>
    </location>
</feature>
<dbReference type="AlphaFoldDB" id="A0A1D8N7A0"/>
<reference evidence="2 4" key="1">
    <citation type="journal article" date="2016" name="PLoS ONE">
        <title>Sequence Assembly of Yarrowia lipolytica Strain W29/CLIB89 Shows Transposable Element Diversity.</title>
        <authorList>
            <person name="Magnan C."/>
            <person name="Yu J."/>
            <person name="Chang I."/>
            <person name="Jahn E."/>
            <person name="Kanomata Y."/>
            <person name="Wu J."/>
            <person name="Zeller M."/>
            <person name="Oakes M."/>
            <person name="Baldi P."/>
            <person name="Sandmeyer S."/>
        </authorList>
    </citation>
    <scope>NUCLEOTIDE SEQUENCE [LARGE SCALE GENOMIC DNA]</scope>
    <source>
        <strain evidence="2">CLIB89</strain>
        <strain evidence="4">CLIB89(W29)</strain>
    </source>
</reference>
<dbReference type="Proteomes" id="UP000182444">
    <property type="component" value="Chromosome 1B"/>
</dbReference>
<dbReference type="EMBL" id="KZ858951">
    <property type="protein sequence ID" value="RDW28596.1"/>
    <property type="molecule type" value="Genomic_DNA"/>
</dbReference>
<evidence type="ECO:0000313" key="5">
    <source>
        <dbReference type="Proteomes" id="UP000256601"/>
    </source>
</evidence>
<feature type="region of interest" description="Disordered" evidence="1">
    <location>
        <begin position="268"/>
        <end position="293"/>
    </location>
</feature>
<feature type="compositionally biased region" description="Polar residues" evidence="1">
    <location>
        <begin position="389"/>
        <end position="398"/>
    </location>
</feature>
<sequence>MGRLIRRVARGKLLDPIPQDDYKQLQTLVSSRPDNAYFIRDMCTRGVVLTFTTANYARCFIILHMLFNDGPINFIKQVDIQRKTGMLDHTPLDPKNEDKPLAISDKTTAQLFVPYFAYLRMRLSLQERFGTDFLRQKLDNKSITLDTLMNKKSPDALPPKYVEMLSTLLDMTNTILKIAPCPQVLYPVLSRDLSVLFSLLSDGLATILSVFTSLSLPEAAHGLLIYKNFVALNVTSQTSRYLNMSVPQIDETLTKTIESWLRSEQLSRAVPLPNSPPESLAESVNGSPKSAKSTQIISNISHRQFQRNPASVGLQEPSSVSLSPPKSVYSARSSSLLSHRKNISFDFSETVAQNVSRFIEQSDSDEEEAQAFPIFNAKLSDRTITGYLTQESDDTNSNGTDQDSSSASSATTTTGSPTFVITSTPPKSPRDSDELLECFNDPECEPSPKVSLRKMRPPQLNLTRDVDYDDNVGIAFLKSASSDSSDWSEIFSPLENDSKVCLSFTPSTVPSSPHASTSSMGLAVGYSDTGTSAGSTYSQRRWKRFFSRN</sequence>
<dbReference type="GeneID" id="2907593"/>
<dbReference type="Proteomes" id="UP000256601">
    <property type="component" value="Unassembled WGS sequence"/>
</dbReference>
<evidence type="ECO:0000256" key="1">
    <source>
        <dbReference type="SAM" id="MobiDB-lite"/>
    </source>
</evidence>
<reference evidence="3 5" key="2">
    <citation type="submission" date="2018-07" db="EMBL/GenBank/DDBJ databases">
        <title>Draft Genome Assemblies for Five Robust Yarrowia lipolytica Strains Exhibiting High Lipid Production and Pentose Sugar Utilization and Sugar Alcohol Secretion from Undetoxified Lignocellulosic Biomass Hydrolysates.</title>
        <authorList>
            <consortium name="DOE Joint Genome Institute"/>
            <person name="Walker C."/>
            <person name="Ryu S."/>
            <person name="Na H."/>
            <person name="Zane M."/>
            <person name="LaButti K."/>
            <person name="Lipzen A."/>
            <person name="Haridas S."/>
            <person name="Barry K."/>
            <person name="Grigoriev I.V."/>
            <person name="Quarterman J."/>
            <person name="Slininger P."/>
            <person name="Dien B."/>
            <person name="Trinh C.T."/>
        </authorList>
    </citation>
    <scope>NUCLEOTIDE SEQUENCE [LARGE SCALE GENOMIC DNA]</scope>
    <source>
        <strain evidence="3 5">YB392</strain>
    </source>
</reference>
<gene>
    <name evidence="3" type="ORF">B0I71DRAFT_127022</name>
    <name evidence="2" type="ORF">YALI1_B13328g</name>
</gene>
<protein>
    <submittedName>
        <fullName evidence="2">Uncharacterized protein</fullName>
    </submittedName>
</protein>
<organism evidence="2 4">
    <name type="scientific">Yarrowia lipolytica</name>
    <name type="common">Candida lipolytica</name>
    <dbReference type="NCBI Taxonomy" id="4952"/>
    <lineage>
        <taxon>Eukaryota</taxon>
        <taxon>Fungi</taxon>
        <taxon>Dikarya</taxon>
        <taxon>Ascomycota</taxon>
        <taxon>Saccharomycotina</taxon>
        <taxon>Dipodascomycetes</taxon>
        <taxon>Dipodascales</taxon>
        <taxon>Dipodascales incertae sedis</taxon>
        <taxon>Yarrowia</taxon>
    </lineage>
</organism>
<dbReference type="SUPFAM" id="SSF89009">
    <property type="entry name" value="GAT-like domain"/>
    <property type="match status" value="1"/>
</dbReference>
<dbReference type="KEGG" id="yli:2907593"/>
<evidence type="ECO:0000313" key="3">
    <source>
        <dbReference type="EMBL" id="RDW28596.1"/>
    </source>
</evidence>
<feature type="compositionally biased region" description="Low complexity" evidence="1">
    <location>
        <begin position="399"/>
        <end position="418"/>
    </location>
</feature>